<evidence type="ECO:0000313" key="10">
    <source>
        <dbReference type="Proteomes" id="UP000736335"/>
    </source>
</evidence>
<comment type="caution">
    <text evidence="9">The sequence shown here is derived from an EMBL/GenBank/DDBJ whole genome shotgun (WGS) entry which is preliminary data.</text>
</comment>
<dbReference type="GO" id="GO:0046872">
    <property type="term" value="F:metal ion binding"/>
    <property type="evidence" value="ECO:0007669"/>
    <property type="project" value="UniProtKB-KW"/>
</dbReference>
<evidence type="ECO:0000313" key="9">
    <source>
        <dbReference type="EMBL" id="KAF9786614.1"/>
    </source>
</evidence>
<dbReference type="EMBL" id="WIUZ02000005">
    <property type="protein sequence ID" value="KAF9786614.1"/>
    <property type="molecule type" value="Genomic_DNA"/>
</dbReference>
<dbReference type="GO" id="GO:0051539">
    <property type="term" value="F:4 iron, 4 sulfur cluster binding"/>
    <property type="evidence" value="ECO:0007669"/>
    <property type="project" value="UniProtKB-KW"/>
</dbReference>
<comment type="cofactor">
    <cofactor evidence="1">
        <name>[4Fe-4S] cluster</name>
        <dbReference type="ChEBI" id="CHEBI:49883"/>
    </cofactor>
</comment>
<evidence type="ECO:0000256" key="3">
    <source>
        <dbReference type="ARBA" id="ARBA00022485"/>
    </source>
</evidence>
<evidence type="ECO:0000256" key="1">
    <source>
        <dbReference type="ARBA" id="ARBA00001966"/>
    </source>
</evidence>
<dbReference type="SUPFAM" id="SSF143548">
    <property type="entry name" value="Serine metabolism enzymes domain"/>
    <property type="match status" value="1"/>
</dbReference>
<keyword evidence="6" id="KW-0411">Iron-sulfur</keyword>
<dbReference type="PANTHER" id="PTHR30182:SF1">
    <property type="entry name" value="L-SERINE DEHYDRATASE 1"/>
    <property type="match status" value="1"/>
</dbReference>
<sequence>MPPSVMGLANPSCHVTNMIIRPRYGSSAATGKGYHTLQAILLGPEGSDPEAIDAGTILARCQAMLDTKSIMPGGHRTIHHDRNRQMIWRYDQMLPAHPNGMKFSAFDEGGNTLATNERFSVGGGFVVNEKTKTAVENLFYKVSTYELCTRPVSLNRAAGQTRLTERKTLVHHIRPTHSRTEKRFGFMTIARIAYDNELSFGYTDDEINGKLLKIWAVMDDCIRTGVVDV</sequence>
<evidence type="ECO:0000256" key="4">
    <source>
        <dbReference type="ARBA" id="ARBA00022723"/>
    </source>
</evidence>
<dbReference type="GO" id="GO:0003941">
    <property type="term" value="F:L-serine ammonia-lyase activity"/>
    <property type="evidence" value="ECO:0007669"/>
    <property type="project" value="InterPro"/>
</dbReference>
<keyword evidence="10" id="KW-1185">Reference proteome</keyword>
<dbReference type="InterPro" id="IPR051318">
    <property type="entry name" value="Fe-S_L-Ser"/>
</dbReference>
<dbReference type="Pfam" id="PF03315">
    <property type="entry name" value="SDH_beta"/>
    <property type="match status" value="1"/>
</dbReference>
<dbReference type="Gene3D" id="3.30.1330.90">
    <property type="entry name" value="D-3-phosphoglycerate dehydrogenase, domain 3"/>
    <property type="match status" value="1"/>
</dbReference>
<dbReference type="Proteomes" id="UP000736335">
    <property type="component" value="Unassembled WGS sequence"/>
</dbReference>
<proteinExistence type="predicted"/>
<evidence type="ECO:0000256" key="2">
    <source>
        <dbReference type="ARBA" id="ARBA00022432"/>
    </source>
</evidence>
<feature type="domain" description="Serine dehydratase beta chain" evidence="8">
    <location>
        <begin position="24"/>
        <end position="130"/>
    </location>
</feature>
<dbReference type="InterPro" id="IPR005131">
    <property type="entry name" value="Ser_deHydtase_bsu"/>
</dbReference>
<name>A0A9P6L8C3_9AGAM</name>
<evidence type="ECO:0000256" key="6">
    <source>
        <dbReference type="ARBA" id="ARBA00023014"/>
    </source>
</evidence>
<protein>
    <submittedName>
        <fullName evidence="9">Allosteric substrate binding domain-containing protein</fullName>
    </submittedName>
</protein>
<reference evidence="9" key="1">
    <citation type="journal article" date="2020" name="Nat. Commun.">
        <title>Large-scale genome sequencing of mycorrhizal fungi provides insights into the early evolution of symbiotic traits.</title>
        <authorList>
            <person name="Miyauchi S."/>
            <person name="Kiss E."/>
            <person name="Kuo A."/>
            <person name="Drula E."/>
            <person name="Kohler A."/>
            <person name="Sanchez-Garcia M."/>
            <person name="Morin E."/>
            <person name="Andreopoulos B."/>
            <person name="Barry K.W."/>
            <person name="Bonito G."/>
            <person name="Buee M."/>
            <person name="Carver A."/>
            <person name="Chen C."/>
            <person name="Cichocki N."/>
            <person name="Clum A."/>
            <person name="Culley D."/>
            <person name="Crous P.W."/>
            <person name="Fauchery L."/>
            <person name="Girlanda M."/>
            <person name="Hayes R.D."/>
            <person name="Keri Z."/>
            <person name="LaButti K."/>
            <person name="Lipzen A."/>
            <person name="Lombard V."/>
            <person name="Magnuson J."/>
            <person name="Maillard F."/>
            <person name="Murat C."/>
            <person name="Nolan M."/>
            <person name="Ohm R.A."/>
            <person name="Pangilinan J."/>
            <person name="Pereira M.F."/>
            <person name="Perotto S."/>
            <person name="Peter M."/>
            <person name="Pfister S."/>
            <person name="Riley R."/>
            <person name="Sitrit Y."/>
            <person name="Stielow J.B."/>
            <person name="Szollosi G."/>
            <person name="Zifcakova L."/>
            <person name="Stursova M."/>
            <person name="Spatafora J.W."/>
            <person name="Tedersoo L."/>
            <person name="Vaario L.M."/>
            <person name="Yamada A."/>
            <person name="Yan M."/>
            <person name="Wang P."/>
            <person name="Xu J."/>
            <person name="Bruns T."/>
            <person name="Baldrian P."/>
            <person name="Vilgalys R."/>
            <person name="Dunand C."/>
            <person name="Henrissat B."/>
            <person name="Grigoriev I.V."/>
            <person name="Hibbett D."/>
            <person name="Nagy L.G."/>
            <person name="Martin F.M."/>
        </authorList>
    </citation>
    <scope>NUCLEOTIDE SEQUENCE</scope>
    <source>
        <strain evidence="9">UH-Tt-Lm1</strain>
    </source>
</reference>
<keyword evidence="2" id="KW-0312">Gluconeogenesis</keyword>
<keyword evidence="4" id="KW-0479">Metal-binding</keyword>
<dbReference type="OrthoDB" id="192663at2759"/>
<dbReference type="PANTHER" id="PTHR30182">
    <property type="entry name" value="L-SERINE DEHYDRATASE"/>
    <property type="match status" value="1"/>
</dbReference>
<dbReference type="AlphaFoldDB" id="A0A9P6L8C3"/>
<reference evidence="9" key="2">
    <citation type="submission" date="2020-11" db="EMBL/GenBank/DDBJ databases">
        <authorList>
            <consortium name="DOE Joint Genome Institute"/>
            <person name="Kuo A."/>
            <person name="Miyauchi S."/>
            <person name="Kiss E."/>
            <person name="Drula E."/>
            <person name="Kohler A."/>
            <person name="Sanchez-Garcia M."/>
            <person name="Andreopoulos B."/>
            <person name="Barry K.W."/>
            <person name="Bonito G."/>
            <person name="Buee M."/>
            <person name="Carver A."/>
            <person name="Chen C."/>
            <person name="Cichocki N."/>
            <person name="Clum A."/>
            <person name="Culley D."/>
            <person name="Crous P.W."/>
            <person name="Fauchery L."/>
            <person name="Girlanda M."/>
            <person name="Hayes R."/>
            <person name="Keri Z."/>
            <person name="Labutti K."/>
            <person name="Lipzen A."/>
            <person name="Lombard V."/>
            <person name="Magnuson J."/>
            <person name="Maillard F."/>
            <person name="Morin E."/>
            <person name="Murat C."/>
            <person name="Nolan M."/>
            <person name="Ohm R."/>
            <person name="Pangilinan J."/>
            <person name="Pereira M."/>
            <person name="Perotto S."/>
            <person name="Peter M."/>
            <person name="Riley R."/>
            <person name="Sitrit Y."/>
            <person name="Stielow B."/>
            <person name="Szollosi G."/>
            <person name="Zifcakova L."/>
            <person name="Stursova M."/>
            <person name="Spatafora J.W."/>
            <person name="Tedersoo L."/>
            <person name="Vaario L.-M."/>
            <person name="Yamada A."/>
            <person name="Yan M."/>
            <person name="Wang P."/>
            <person name="Xu J."/>
            <person name="Bruns T."/>
            <person name="Baldrian P."/>
            <person name="Vilgalys R."/>
            <person name="Henrissat B."/>
            <person name="Grigoriev I.V."/>
            <person name="Hibbett D."/>
            <person name="Nagy L.G."/>
            <person name="Martin F.M."/>
        </authorList>
    </citation>
    <scope>NUCLEOTIDE SEQUENCE</scope>
    <source>
        <strain evidence="9">UH-Tt-Lm1</strain>
    </source>
</reference>
<evidence type="ECO:0000256" key="7">
    <source>
        <dbReference type="ARBA" id="ARBA00023239"/>
    </source>
</evidence>
<gene>
    <name evidence="9" type="ORF">BJ322DRAFT_1184324</name>
</gene>
<keyword evidence="7" id="KW-0456">Lyase</keyword>
<dbReference type="GO" id="GO:0006094">
    <property type="term" value="P:gluconeogenesis"/>
    <property type="evidence" value="ECO:0007669"/>
    <property type="project" value="UniProtKB-KW"/>
</dbReference>
<keyword evidence="3" id="KW-0004">4Fe-4S</keyword>
<evidence type="ECO:0000256" key="5">
    <source>
        <dbReference type="ARBA" id="ARBA00023004"/>
    </source>
</evidence>
<accession>A0A9P6L8C3</accession>
<keyword evidence="5" id="KW-0408">Iron</keyword>
<dbReference type="InterPro" id="IPR029009">
    <property type="entry name" value="ASB_dom_sf"/>
</dbReference>
<organism evidence="9 10">
    <name type="scientific">Thelephora terrestris</name>
    <dbReference type="NCBI Taxonomy" id="56493"/>
    <lineage>
        <taxon>Eukaryota</taxon>
        <taxon>Fungi</taxon>
        <taxon>Dikarya</taxon>
        <taxon>Basidiomycota</taxon>
        <taxon>Agaricomycotina</taxon>
        <taxon>Agaricomycetes</taxon>
        <taxon>Thelephorales</taxon>
        <taxon>Thelephoraceae</taxon>
        <taxon>Thelephora</taxon>
    </lineage>
</organism>
<evidence type="ECO:0000259" key="8">
    <source>
        <dbReference type="Pfam" id="PF03315"/>
    </source>
</evidence>